<evidence type="ECO:0000313" key="4">
    <source>
        <dbReference type="Proteomes" id="UP000010846"/>
    </source>
</evidence>
<protein>
    <submittedName>
        <fullName evidence="3">Uncharacterized protein</fullName>
    </submittedName>
</protein>
<feature type="transmembrane region" description="Helical" evidence="2">
    <location>
        <begin position="80"/>
        <end position="103"/>
    </location>
</feature>
<dbReference type="KEGG" id="hru:Halru_0457"/>
<dbReference type="RefSeq" id="WP_015299784.1">
    <property type="nucleotide sequence ID" value="NC_019964.1"/>
</dbReference>
<dbReference type="Proteomes" id="UP000010846">
    <property type="component" value="Chromosome"/>
</dbReference>
<dbReference type="OrthoDB" id="375490at2157"/>
<organism evidence="3 4">
    <name type="scientific">Halovivax ruber (strain DSM 18193 / JCM 13892 / XH-70)</name>
    <dbReference type="NCBI Taxonomy" id="797302"/>
    <lineage>
        <taxon>Archaea</taxon>
        <taxon>Methanobacteriati</taxon>
        <taxon>Methanobacteriota</taxon>
        <taxon>Stenosarchaea group</taxon>
        <taxon>Halobacteria</taxon>
        <taxon>Halobacteriales</taxon>
        <taxon>Natrialbaceae</taxon>
        <taxon>Halovivax</taxon>
    </lineage>
</organism>
<keyword evidence="2" id="KW-1133">Transmembrane helix</keyword>
<keyword evidence="2" id="KW-0472">Membrane</keyword>
<evidence type="ECO:0000256" key="2">
    <source>
        <dbReference type="SAM" id="Phobius"/>
    </source>
</evidence>
<gene>
    <name evidence="3" type="ordered locus">Halru_0457</name>
</gene>
<accession>L0I6C3</accession>
<keyword evidence="4" id="KW-1185">Reference proteome</keyword>
<dbReference type="GeneID" id="14375765"/>
<evidence type="ECO:0000256" key="1">
    <source>
        <dbReference type="SAM" id="MobiDB-lite"/>
    </source>
</evidence>
<feature type="transmembrane region" description="Helical" evidence="2">
    <location>
        <begin position="115"/>
        <end position="134"/>
    </location>
</feature>
<feature type="compositionally biased region" description="Basic and acidic residues" evidence="1">
    <location>
        <begin position="36"/>
        <end position="48"/>
    </location>
</feature>
<proteinExistence type="predicted"/>
<dbReference type="eggNOG" id="arCOG10765">
    <property type="taxonomic scope" value="Archaea"/>
</dbReference>
<reference evidence="3" key="1">
    <citation type="submission" date="2011-09" db="EMBL/GenBank/DDBJ databases">
        <title>Complete sequence of Halovivax ruber XH-70.</title>
        <authorList>
            <consortium name="US DOE Joint Genome Institute"/>
            <person name="Lucas S."/>
            <person name="Han J."/>
            <person name="Lapidus A."/>
            <person name="Cheng J.-F."/>
            <person name="Goodwin L."/>
            <person name="Pitluck S."/>
            <person name="Peters L."/>
            <person name="Mikhailova N."/>
            <person name="Davenport K."/>
            <person name="Detter J.C."/>
            <person name="Han C."/>
            <person name="Tapia R."/>
            <person name="Land M."/>
            <person name="Hauser L."/>
            <person name="Kyrpides N."/>
            <person name="Ivanova N."/>
            <person name="Pagani I."/>
            <person name="Sproer C."/>
            <person name="Anderson I."/>
            <person name="Woyke T."/>
        </authorList>
    </citation>
    <scope>NUCLEOTIDE SEQUENCE</scope>
    <source>
        <strain evidence="3">XH-70</strain>
    </source>
</reference>
<name>L0I6C3_HALRX</name>
<sequence>MSDEHGSRDETGGPEQDTESGDRETLGYVEDTGDSDGERRRHDEDDKVIGTAPEAGEMAEPTTDSAQASREARWGLQQGLAVGLVSVASGLLVAFGLMQATGLVNLPEPLRGSAIAHWSLFVALGVLLLAAFAYSQRGT</sequence>
<dbReference type="EMBL" id="CP003050">
    <property type="protein sequence ID" value="AGB15095.1"/>
    <property type="molecule type" value="Genomic_DNA"/>
</dbReference>
<keyword evidence="2" id="KW-0812">Transmembrane</keyword>
<evidence type="ECO:0000313" key="3">
    <source>
        <dbReference type="EMBL" id="AGB15095.1"/>
    </source>
</evidence>
<dbReference type="HOGENOM" id="CLU_1840519_0_0_2"/>
<feature type="region of interest" description="Disordered" evidence="1">
    <location>
        <begin position="1"/>
        <end position="71"/>
    </location>
</feature>
<dbReference type="AlphaFoldDB" id="L0I6C3"/>
<feature type="compositionally biased region" description="Basic and acidic residues" evidence="1">
    <location>
        <begin position="1"/>
        <end position="11"/>
    </location>
</feature>